<accession>A0ABW4ALE2</accession>
<dbReference type="InterPro" id="IPR018958">
    <property type="entry name" value="Knr4/Smi1-like_dom"/>
</dbReference>
<dbReference type="Proteomes" id="UP001597183">
    <property type="component" value="Unassembled WGS sequence"/>
</dbReference>
<sequence length="198" mass="22428">MKRLRSVGASWAMILAWFTQHAPNELTGFRSPSAQQDLRAVEETMGMPLPADQVEWWQLTDGTDEARFVRLIPLAYRPLSARDAVLFHRSMVSFAPEEPESSLHAAAPAGSPSEGVWLPQWLPIARDIGGGFLFLDLRRGPLFGCVGRHRKDEWRYEEPVWSSVAEMLADVADALTENTEIDWWHAGVDDDRLVWLMD</sequence>
<dbReference type="EMBL" id="JBHTMK010000051">
    <property type="protein sequence ID" value="MFD1371060.1"/>
    <property type="molecule type" value="Genomic_DNA"/>
</dbReference>
<reference evidence="3" key="1">
    <citation type="journal article" date="2019" name="Int. J. Syst. Evol. Microbiol.">
        <title>The Global Catalogue of Microorganisms (GCM) 10K type strain sequencing project: providing services to taxonomists for standard genome sequencing and annotation.</title>
        <authorList>
            <consortium name="The Broad Institute Genomics Platform"/>
            <consortium name="The Broad Institute Genome Sequencing Center for Infectious Disease"/>
            <person name="Wu L."/>
            <person name="Ma J."/>
        </authorList>
    </citation>
    <scope>NUCLEOTIDE SEQUENCE [LARGE SCALE GENOMIC DNA]</scope>
    <source>
        <strain evidence="3">CCM 7526</strain>
    </source>
</reference>
<dbReference type="SMART" id="SM00860">
    <property type="entry name" value="SMI1_KNR4"/>
    <property type="match status" value="1"/>
</dbReference>
<evidence type="ECO:0000313" key="2">
    <source>
        <dbReference type="EMBL" id="MFD1371060.1"/>
    </source>
</evidence>
<feature type="domain" description="Knr4/Smi1-like" evidence="1">
    <location>
        <begin position="32"/>
        <end position="170"/>
    </location>
</feature>
<organism evidence="2 3">
    <name type="scientific">Actinoplanes sichuanensis</name>
    <dbReference type="NCBI Taxonomy" id="512349"/>
    <lineage>
        <taxon>Bacteria</taxon>
        <taxon>Bacillati</taxon>
        <taxon>Actinomycetota</taxon>
        <taxon>Actinomycetes</taxon>
        <taxon>Micromonosporales</taxon>
        <taxon>Micromonosporaceae</taxon>
        <taxon>Actinoplanes</taxon>
    </lineage>
</organism>
<dbReference type="SUPFAM" id="SSF160631">
    <property type="entry name" value="SMI1/KNR4-like"/>
    <property type="match status" value="1"/>
</dbReference>
<name>A0ABW4ALE2_9ACTN</name>
<evidence type="ECO:0000313" key="3">
    <source>
        <dbReference type="Proteomes" id="UP001597183"/>
    </source>
</evidence>
<protein>
    <submittedName>
        <fullName evidence="2">SMI1/KNR4 family protein</fullName>
    </submittedName>
</protein>
<evidence type="ECO:0000259" key="1">
    <source>
        <dbReference type="SMART" id="SM00860"/>
    </source>
</evidence>
<keyword evidence="3" id="KW-1185">Reference proteome</keyword>
<comment type="caution">
    <text evidence="2">The sequence shown here is derived from an EMBL/GenBank/DDBJ whole genome shotgun (WGS) entry which is preliminary data.</text>
</comment>
<dbReference type="Pfam" id="PF09346">
    <property type="entry name" value="SMI1_KNR4"/>
    <property type="match status" value="1"/>
</dbReference>
<dbReference type="InterPro" id="IPR037883">
    <property type="entry name" value="Knr4/Smi1-like_sf"/>
</dbReference>
<dbReference type="RefSeq" id="WP_317789518.1">
    <property type="nucleotide sequence ID" value="NZ_AP028461.1"/>
</dbReference>
<gene>
    <name evidence="2" type="ORF">ACFQ5G_37485</name>
</gene>
<proteinExistence type="predicted"/>